<reference evidence="2 3" key="1">
    <citation type="submission" date="2016-02" db="EMBL/GenBank/DDBJ databases">
        <title>Comparison of Clostridium stercorarium subspecies using comparative genomics and transcriptomics.</title>
        <authorList>
            <person name="Schellenberg J."/>
            <person name="Thallinger G."/>
            <person name="Levin D.B."/>
            <person name="Zhang X."/>
            <person name="Alvare G."/>
            <person name="Fristensky B."/>
            <person name="Sparling R."/>
        </authorList>
    </citation>
    <scope>NUCLEOTIDE SEQUENCE [LARGE SCALE GENOMIC DNA]</scope>
    <source>
        <strain evidence="2 3">DSM 9219</strain>
    </source>
</reference>
<dbReference type="PANTHER" id="PTHR43649">
    <property type="entry name" value="ARABINOSE-BINDING PROTEIN-RELATED"/>
    <property type="match status" value="1"/>
</dbReference>
<proteinExistence type="predicted"/>
<evidence type="ECO:0000256" key="1">
    <source>
        <dbReference type="SAM" id="MobiDB-lite"/>
    </source>
</evidence>
<dbReference type="InterPro" id="IPR050490">
    <property type="entry name" value="Bact_solute-bd_prot1"/>
</dbReference>
<evidence type="ECO:0000313" key="2">
    <source>
        <dbReference type="EMBL" id="ANX01034.1"/>
    </source>
</evidence>
<dbReference type="Proteomes" id="UP000092931">
    <property type="component" value="Chromosome"/>
</dbReference>
<dbReference type="Gene3D" id="3.40.190.10">
    <property type="entry name" value="Periplasmic binding protein-like II"/>
    <property type="match status" value="1"/>
</dbReference>
<dbReference type="EMBL" id="CP014673">
    <property type="protein sequence ID" value="ANX01034.1"/>
    <property type="molecule type" value="Genomic_DNA"/>
</dbReference>
<evidence type="ECO:0000313" key="3">
    <source>
        <dbReference type="Proteomes" id="UP000092931"/>
    </source>
</evidence>
<organism evidence="2 3">
    <name type="scientific">Thermoclostridium stercorarium subsp. leptospartum DSM 9219</name>
    <dbReference type="NCBI Taxonomy" id="1346611"/>
    <lineage>
        <taxon>Bacteria</taxon>
        <taxon>Bacillati</taxon>
        <taxon>Bacillota</taxon>
        <taxon>Clostridia</taxon>
        <taxon>Eubacteriales</taxon>
        <taxon>Oscillospiraceae</taxon>
        <taxon>Thermoclostridium</taxon>
    </lineage>
</organism>
<feature type="compositionally biased region" description="Basic and acidic residues" evidence="1">
    <location>
        <begin position="52"/>
        <end position="61"/>
    </location>
</feature>
<protein>
    <submittedName>
        <fullName evidence="2">ABC transporter substrate-binding protein</fullName>
    </submittedName>
</protein>
<dbReference type="PANTHER" id="PTHR43649:SF12">
    <property type="entry name" value="DIACETYLCHITOBIOSE BINDING PROTEIN DASA"/>
    <property type="match status" value="1"/>
</dbReference>
<accession>A0A1B1YJW0</accession>
<name>A0A1B1YJW0_THEST</name>
<gene>
    <name evidence="2" type="ORF">CSTERLE_05270</name>
</gene>
<dbReference type="Pfam" id="PF01547">
    <property type="entry name" value="SBP_bac_1"/>
    <property type="match status" value="1"/>
</dbReference>
<dbReference type="SUPFAM" id="SSF53850">
    <property type="entry name" value="Periplasmic binding protein-like II"/>
    <property type="match status" value="1"/>
</dbReference>
<dbReference type="AlphaFoldDB" id="A0A1B1YJW0"/>
<sequence>MNNHRSVSSVVNDKNYDKKEDYPMDVIKKALPILLVMFLCFTVLAACDRNRNDKGGDRTRAVSEVQPSGDAGSGETDAAQNEDTKKAKSLPPMTAENITLSYASWENEVLTTHLAKRFMEKYPNITVEVITLPLEGYNDALLNLVASGQMPDAFWILGECDFAIANQLLGDMTEYWENDPESDNVLKTINEGRFGYYGTDRKWATPVKFFPETIFANKALFEQLNVEMPPMDWTWEEMVEYVKKMTVPELGIYGFNQYRRIVTWYPVAADDNCWGEFGWDGQSFDFTNWADGINLEAELINGGYHAPPFGSDEAEKAFGDRNMWAADSGKIAFQFDAWWTFNNLFAQDKYLEKGLIYVPYLVPRAKGTTSKHTMGTLDFGGISSATEYPREAYELLKFMNWSEEGWMAKLEAYSTLTNPDGSRLSLDALPITLSEKVWQEVRKFFPGDDDPYGRGPWFDYFLEHCKEPIPYGGTMIPGFATFLAEGYAGVEDAVINGGVNAHDFVRDLTEKANAANREAMKAFETYE</sequence>
<feature type="region of interest" description="Disordered" evidence="1">
    <location>
        <begin position="52"/>
        <end position="91"/>
    </location>
</feature>
<dbReference type="InterPro" id="IPR006059">
    <property type="entry name" value="SBP"/>
</dbReference>